<accession>A0A4Z0RBJ4</accession>
<comment type="caution">
    <text evidence="2">The sequence shown here is derived from an EMBL/GenBank/DDBJ whole genome shotgun (WGS) entry which is preliminary data.</text>
</comment>
<organism evidence="2 3">
    <name type="scientific">Desulfosporosinus fructosivorans</name>
    <dbReference type="NCBI Taxonomy" id="2018669"/>
    <lineage>
        <taxon>Bacteria</taxon>
        <taxon>Bacillati</taxon>
        <taxon>Bacillota</taxon>
        <taxon>Clostridia</taxon>
        <taxon>Eubacteriales</taxon>
        <taxon>Desulfitobacteriaceae</taxon>
        <taxon>Desulfosporosinus</taxon>
    </lineage>
</organism>
<dbReference type="AlphaFoldDB" id="A0A4Z0RBJ4"/>
<proteinExistence type="predicted"/>
<dbReference type="InterPro" id="IPR012437">
    <property type="entry name" value="DUF1638"/>
</dbReference>
<keyword evidence="3" id="KW-1185">Reference proteome</keyword>
<dbReference type="Pfam" id="PF07796">
    <property type="entry name" value="DUF1638"/>
    <property type="match status" value="1"/>
</dbReference>
<evidence type="ECO:0000313" key="3">
    <source>
        <dbReference type="Proteomes" id="UP000298460"/>
    </source>
</evidence>
<gene>
    <name evidence="2" type="ORF">E4K67_05930</name>
</gene>
<reference evidence="2 3" key="1">
    <citation type="submission" date="2019-03" db="EMBL/GenBank/DDBJ databases">
        <title>Draft Genome Sequence of Desulfosporosinus fructosivorans Strain 63.6F, Isolated from Marine Sediment in the Baltic Sea.</title>
        <authorList>
            <person name="Hausmann B."/>
            <person name="Vandieken V."/>
            <person name="Pjevac P."/>
            <person name="Schreck K."/>
            <person name="Herbold C.W."/>
            <person name="Loy A."/>
        </authorList>
    </citation>
    <scope>NUCLEOTIDE SEQUENCE [LARGE SCALE GENOMIC DNA]</scope>
    <source>
        <strain evidence="2 3">63.6F</strain>
    </source>
</reference>
<dbReference type="Proteomes" id="UP000298460">
    <property type="component" value="Unassembled WGS sequence"/>
</dbReference>
<evidence type="ECO:0000313" key="2">
    <source>
        <dbReference type="EMBL" id="TGE39006.1"/>
    </source>
</evidence>
<evidence type="ECO:0000259" key="1">
    <source>
        <dbReference type="Pfam" id="PF07796"/>
    </source>
</evidence>
<sequence>MFQNNRFWIRNEVLFLKTVAIACQTIEDELKAIYNTLPDPFPIVWVESGLHNFPAQLKERIQQEIDKISGVENILLLFGYCGNSIEGLVAAQARLVVPKVEDCISLLLGGNQIRQALSRKTPAFYLTDGWLRYEKNIYWEYEQSLKKYGEARSLRIFRAMFAHYSTLNFIDTGSYDLESVMSRTAEFAAKLDLKQGIVPGTLKLITKALCEEWDEDFLIVPPGVPIHINYGVVSETSQR</sequence>
<feature type="domain" description="DUF1638" evidence="1">
    <location>
        <begin position="45"/>
        <end position="209"/>
    </location>
</feature>
<dbReference type="EMBL" id="SPQQ01000002">
    <property type="protein sequence ID" value="TGE39006.1"/>
    <property type="molecule type" value="Genomic_DNA"/>
</dbReference>
<name>A0A4Z0RBJ4_9FIRM</name>
<protein>
    <submittedName>
        <fullName evidence="2">DUF1638 domain-containing protein</fullName>
    </submittedName>
</protein>